<organism evidence="2 3">
    <name type="scientific">Triplophysa tibetana</name>
    <dbReference type="NCBI Taxonomy" id="1572043"/>
    <lineage>
        <taxon>Eukaryota</taxon>
        <taxon>Metazoa</taxon>
        <taxon>Chordata</taxon>
        <taxon>Craniata</taxon>
        <taxon>Vertebrata</taxon>
        <taxon>Euteleostomi</taxon>
        <taxon>Actinopterygii</taxon>
        <taxon>Neopterygii</taxon>
        <taxon>Teleostei</taxon>
        <taxon>Ostariophysi</taxon>
        <taxon>Cypriniformes</taxon>
        <taxon>Nemacheilidae</taxon>
        <taxon>Triplophysa</taxon>
    </lineage>
</organism>
<evidence type="ECO:0000313" key="2">
    <source>
        <dbReference type="EMBL" id="KAA0717514.1"/>
    </source>
</evidence>
<comment type="caution">
    <text evidence="2">The sequence shown here is derived from an EMBL/GenBank/DDBJ whole genome shotgun (WGS) entry which is preliminary data.</text>
</comment>
<evidence type="ECO:0000256" key="1">
    <source>
        <dbReference type="SAM" id="MobiDB-lite"/>
    </source>
</evidence>
<protein>
    <submittedName>
        <fullName evidence="2">Uncharacterized protein</fullName>
    </submittedName>
</protein>
<feature type="compositionally biased region" description="Gly residues" evidence="1">
    <location>
        <begin position="59"/>
        <end position="79"/>
    </location>
</feature>
<sequence>MILSLRSQAALKALVQARHRAKTVPKGEGGVGVLEAGAGKTRPGGMGDLQGDTSSSGTLEGGGHSGGLEGGGHSGGLEGVGHSRDLEGVGRSGGLKGAGRTGWQTTGLALRAIPAIWLPPKKYLGLVRELIWRLAWTGWAAGSGGRAAGSGGRAAGSGGRAACSGVCLIVSVC</sequence>
<feature type="region of interest" description="Disordered" evidence="1">
    <location>
        <begin position="25"/>
        <end position="83"/>
    </location>
</feature>
<dbReference type="Proteomes" id="UP000324632">
    <property type="component" value="Chromosome 8"/>
</dbReference>
<accession>A0A5A9P4V1</accession>
<gene>
    <name evidence="2" type="ORF">E1301_Tti020095</name>
</gene>
<evidence type="ECO:0000313" key="3">
    <source>
        <dbReference type="Proteomes" id="UP000324632"/>
    </source>
</evidence>
<name>A0A5A9P4V1_9TELE</name>
<reference evidence="2 3" key="1">
    <citation type="journal article" date="2019" name="Mol. Ecol. Resour.">
        <title>Chromosome-level genome assembly of Triplophysa tibetana, a fish adapted to the harsh high-altitude environment of the Tibetan Plateau.</title>
        <authorList>
            <person name="Yang X."/>
            <person name="Liu H."/>
            <person name="Ma Z."/>
            <person name="Zou Y."/>
            <person name="Zou M."/>
            <person name="Mao Y."/>
            <person name="Li X."/>
            <person name="Wang H."/>
            <person name="Chen T."/>
            <person name="Wang W."/>
            <person name="Yang R."/>
        </authorList>
    </citation>
    <scope>NUCLEOTIDE SEQUENCE [LARGE SCALE GENOMIC DNA]</scope>
    <source>
        <strain evidence="2">TTIB1903HZAU</strain>
        <tissue evidence="2">Muscle</tissue>
    </source>
</reference>
<keyword evidence="3" id="KW-1185">Reference proteome</keyword>
<proteinExistence type="predicted"/>
<dbReference type="EMBL" id="SOYY01000008">
    <property type="protein sequence ID" value="KAA0717514.1"/>
    <property type="molecule type" value="Genomic_DNA"/>
</dbReference>
<dbReference type="AlphaFoldDB" id="A0A5A9P4V1"/>